<dbReference type="EMBL" id="JADGIZ020000003">
    <property type="protein sequence ID" value="KAL2919276.1"/>
    <property type="molecule type" value="Genomic_DNA"/>
</dbReference>
<dbReference type="Proteomes" id="UP001527925">
    <property type="component" value="Unassembled WGS sequence"/>
</dbReference>
<dbReference type="PANTHER" id="PTHR14679:SF1">
    <property type="entry name" value="GEM-ASSOCIATED PROTEIN 7"/>
    <property type="match status" value="1"/>
</dbReference>
<accession>A0ABR4NII8</accession>
<name>A0ABR4NII8_9FUNG</name>
<proteinExistence type="predicted"/>
<dbReference type="Gene3D" id="2.30.30.100">
    <property type="match status" value="1"/>
</dbReference>
<evidence type="ECO:0000313" key="2">
    <source>
        <dbReference type="Proteomes" id="UP001527925"/>
    </source>
</evidence>
<protein>
    <submittedName>
        <fullName evidence="1">Uncharacterized protein</fullName>
    </submittedName>
</protein>
<keyword evidence="2" id="KW-1185">Reference proteome</keyword>
<dbReference type="PANTHER" id="PTHR14679">
    <property type="entry name" value="GEM-ASSOCIATED PROTEIN 7"/>
    <property type="match status" value="1"/>
</dbReference>
<evidence type="ECO:0000313" key="1">
    <source>
        <dbReference type="EMBL" id="KAL2919276.1"/>
    </source>
</evidence>
<gene>
    <name evidence="1" type="ORF">HK105_200919</name>
</gene>
<comment type="caution">
    <text evidence="1">The sequence shown here is derived from an EMBL/GenBank/DDBJ whole genome shotgun (WGS) entry which is preliminary data.</text>
</comment>
<dbReference type="Pfam" id="PF11095">
    <property type="entry name" value="Gemin7"/>
    <property type="match status" value="1"/>
</dbReference>
<dbReference type="InterPro" id="IPR020338">
    <property type="entry name" value="SMN_gemin7"/>
</dbReference>
<reference evidence="1 2" key="1">
    <citation type="submission" date="2023-09" db="EMBL/GenBank/DDBJ databases">
        <title>Pangenome analysis of Batrachochytrium dendrobatidis and related Chytrids.</title>
        <authorList>
            <person name="Yacoub M.N."/>
            <person name="Stajich J.E."/>
            <person name="James T.Y."/>
        </authorList>
    </citation>
    <scope>NUCLEOTIDE SEQUENCE [LARGE SCALE GENOMIC DNA]</scope>
    <source>
        <strain evidence="1 2">JEL0888</strain>
    </source>
</reference>
<sequence length="100" mass="10684">MDDAGLRRHSLRMWAGLLAGDARGAQVTLRDGKTVGAVVRETNAEQTLFNVSRLETPLGVVPEAQLRARGVAMLRFDIHLDGIEPVAAPAAQVGQSSVPR</sequence>
<organism evidence="1 2">
    <name type="scientific">Polyrhizophydium stewartii</name>
    <dbReference type="NCBI Taxonomy" id="2732419"/>
    <lineage>
        <taxon>Eukaryota</taxon>
        <taxon>Fungi</taxon>
        <taxon>Fungi incertae sedis</taxon>
        <taxon>Chytridiomycota</taxon>
        <taxon>Chytridiomycota incertae sedis</taxon>
        <taxon>Chytridiomycetes</taxon>
        <taxon>Rhizophydiales</taxon>
        <taxon>Rhizophydiales incertae sedis</taxon>
        <taxon>Polyrhizophydium</taxon>
    </lineage>
</organism>